<dbReference type="AlphaFoldDB" id="A3K8P8"/>
<evidence type="ECO:0000313" key="3">
    <source>
        <dbReference type="EMBL" id="EBA06486.1"/>
    </source>
</evidence>
<dbReference type="GO" id="GO:0097367">
    <property type="term" value="F:carbohydrate derivative binding"/>
    <property type="evidence" value="ECO:0007669"/>
    <property type="project" value="InterPro"/>
</dbReference>
<name>A3K8P8_SAGS3</name>
<evidence type="ECO:0000259" key="1">
    <source>
        <dbReference type="PROSITE" id="PS51071"/>
    </source>
</evidence>
<dbReference type="Pfam" id="PF01418">
    <property type="entry name" value="HTH_6"/>
    <property type="match status" value="1"/>
</dbReference>
<dbReference type="InterPro" id="IPR036388">
    <property type="entry name" value="WH-like_DNA-bd_sf"/>
</dbReference>
<proteinExistence type="predicted"/>
<evidence type="ECO:0000313" key="4">
    <source>
        <dbReference type="Proteomes" id="UP000005713"/>
    </source>
</evidence>
<dbReference type="GO" id="GO:1901135">
    <property type="term" value="P:carbohydrate derivative metabolic process"/>
    <property type="evidence" value="ECO:0007669"/>
    <property type="project" value="InterPro"/>
</dbReference>
<dbReference type="Gene3D" id="3.40.50.10490">
    <property type="entry name" value="Glucose-6-phosphate isomerase like protein, domain 1"/>
    <property type="match status" value="1"/>
</dbReference>
<dbReference type="Gene3D" id="1.10.10.10">
    <property type="entry name" value="Winged helix-like DNA-binding domain superfamily/Winged helix DNA-binding domain"/>
    <property type="match status" value="1"/>
</dbReference>
<protein>
    <submittedName>
        <fullName evidence="3">Sugar isomerase (SIS)</fullName>
    </submittedName>
</protein>
<feature type="domain" description="SIS" evidence="2">
    <location>
        <begin position="132"/>
        <end position="269"/>
    </location>
</feature>
<gene>
    <name evidence="3" type="ORF">SSE37_14824</name>
</gene>
<sequence>MILSAGTKAMEKTFHIAQRLLSTYDEMPRGERRLADLLLEDVGVLGYLTASDLADQAGVSKATAARLFRRLGYHGYRDAQREVRENKSTKAAAPEVPALSGGFLSPGEYLDAEVKHLVRTFETLPAEQMSEAVEILCRAAKLWVVGFGEGYPLALFARALLIKVFPDIRMIPLSGFPVPEEFASINPEDAVLAFGVGRRTDEFRNVIGSSRRAGAKVILVTNSIAAGDKRGADLILRGRSEGPTVFGSMTAPLSLVTYLCARVATRTGDSAQRRLDHIESIHSQWAEESSK</sequence>
<dbReference type="GO" id="GO:0003700">
    <property type="term" value="F:DNA-binding transcription factor activity"/>
    <property type="evidence" value="ECO:0007669"/>
    <property type="project" value="InterPro"/>
</dbReference>
<comment type="caution">
    <text evidence="3">The sequence shown here is derived from an EMBL/GenBank/DDBJ whole genome shotgun (WGS) entry which is preliminary data.</text>
</comment>
<dbReference type="EMBL" id="AAYA01000015">
    <property type="protein sequence ID" value="EBA06486.1"/>
    <property type="molecule type" value="Genomic_DNA"/>
</dbReference>
<dbReference type="PROSITE" id="PS51464">
    <property type="entry name" value="SIS"/>
    <property type="match status" value="1"/>
</dbReference>
<accession>A3K8P8</accession>
<feature type="domain" description="HTH rpiR-type" evidence="1">
    <location>
        <begin position="14"/>
        <end position="90"/>
    </location>
</feature>
<dbReference type="InterPro" id="IPR046348">
    <property type="entry name" value="SIS_dom_sf"/>
</dbReference>
<dbReference type="eggNOG" id="COG1737">
    <property type="taxonomic scope" value="Bacteria"/>
</dbReference>
<dbReference type="PROSITE" id="PS51071">
    <property type="entry name" value="HTH_RPIR"/>
    <property type="match status" value="1"/>
</dbReference>
<evidence type="ECO:0000259" key="2">
    <source>
        <dbReference type="PROSITE" id="PS51464"/>
    </source>
</evidence>
<dbReference type="GO" id="GO:0016853">
    <property type="term" value="F:isomerase activity"/>
    <property type="evidence" value="ECO:0007669"/>
    <property type="project" value="UniProtKB-KW"/>
</dbReference>
<dbReference type="Proteomes" id="UP000005713">
    <property type="component" value="Unassembled WGS sequence"/>
</dbReference>
<dbReference type="InterPro" id="IPR009057">
    <property type="entry name" value="Homeodomain-like_sf"/>
</dbReference>
<dbReference type="PANTHER" id="PTHR30514:SF18">
    <property type="entry name" value="RPIR-FAMILY TRANSCRIPTIONAL REGULATOR"/>
    <property type="match status" value="1"/>
</dbReference>
<organism evidence="3 4">
    <name type="scientific">Sagittula stellata (strain ATCC 700073 / DSM 11524 / E-37)</name>
    <dbReference type="NCBI Taxonomy" id="388399"/>
    <lineage>
        <taxon>Bacteria</taxon>
        <taxon>Pseudomonadati</taxon>
        <taxon>Pseudomonadota</taxon>
        <taxon>Alphaproteobacteria</taxon>
        <taxon>Rhodobacterales</taxon>
        <taxon>Roseobacteraceae</taxon>
        <taxon>Sagittula</taxon>
    </lineage>
</organism>
<dbReference type="SUPFAM" id="SSF46689">
    <property type="entry name" value="Homeodomain-like"/>
    <property type="match status" value="1"/>
</dbReference>
<dbReference type="InterPro" id="IPR047640">
    <property type="entry name" value="RpiR-like"/>
</dbReference>
<dbReference type="SUPFAM" id="SSF53697">
    <property type="entry name" value="SIS domain"/>
    <property type="match status" value="1"/>
</dbReference>
<dbReference type="InterPro" id="IPR001347">
    <property type="entry name" value="SIS_dom"/>
</dbReference>
<reference evidence="3 4" key="1">
    <citation type="submission" date="2006-06" db="EMBL/GenBank/DDBJ databases">
        <authorList>
            <person name="Moran M.A."/>
            <person name="Ferriera S."/>
            <person name="Johnson J."/>
            <person name="Kravitz S."/>
            <person name="Beeson K."/>
            <person name="Sutton G."/>
            <person name="Rogers Y.-H."/>
            <person name="Friedman R."/>
            <person name="Frazier M."/>
            <person name="Venter J.C."/>
        </authorList>
    </citation>
    <scope>NUCLEOTIDE SEQUENCE [LARGE SCALE GENOMIC DNA]</scope>
    <source>
        <strain evidence="3 4">E-37</strain>
    </source>
</reference>
<dbReference type="InterPro" id="IPR000281">
    <property type="entry name" value="HTH_RpiR"/>
</dbReference>
<keyword evidence="3" id="KW-0413">Isomerase</keyword>
<dbReference type="PANTHER" id="PTHR30514">
    <property type="entry name" value="GLUCOKINASE"/>
    <property type="match status" value="1"/>
</dbReference>
<dbReference type="GO" id="GO:0003677">
    <property type="term" value="F:DNA binding"/>
    <property type="evidence" value="ECO:0007669"/>
    <property type="project" value="InterPro"/>
</dbReference>
<keyword evidence="4" id="KW-1185">Reference proteome</keyword>